<reference evidence="1" key="1">
    <citation type="submission" date="2015-04" db="UniProtKB">
        <authorList>
            <consortium name="EnsemblPlants"/>
        </authorList>
    </citation>
    <scope>IDENTIFICATION</scope>
    <source>
        <strain evidence="1">SL10</strain>
    </source>
</reference>
<evidence type="ECO:0000313" key="1">
    <source>
        <dbReference type="EnsemblPlants" id="ONIVA11G05160.2"/>
    </source>
</evidence>
<dbReference type="HOGENOM" id="CLU_2744320_0_0_1"/>
<protein>
    <submittedName>
        <fullName evidence="1">Uncharacterized protein</fullName>
    </submittedName>
</protein>
<proteinExistence type="predicted"/>
<dbReference type="AlphaFoldDB" id="A0A0E0IZ05"/>
<accession>A0A0E0IZ05</accession>
<name>A0A0E0IZ05_ORYNI</name>
<dbReference type="Proteomes" id="UP000006591">
    <property type="component" value="Chromosome 11"/>
</dbReference>
<organism evidence="1">
    <name type="scientific">Oryza nivara</name>
    <name type="common">Indian wild rice</name>
    <name type="synonym">Oryza sativa f. spontanea</name>
    <dbReference type="NCBI Taxonomy" id="4536"/>
    <lineage>
        <taxon>Eukaryota</taxon>
        <taxon>Viridiplantae</taxon>
        <taxon>Streptophyta</taxon>
        <taxon>Embryophyta</taxon>
        <taxon>Tracheophyta</taxon>
        <taxon>Spermatophyta</taxon>
        <taxon>Magnoliopsida</taxon>
        <taxon>Liliopsida</taxon>
        <taxon>Poales</taxon>
        <taxon>Poaceae</taxon>
        <taxon>BOP clade</taxon>
        <taxon>Oryzoideae</taxon>
        <taxon>Oryzeae</taxon>
        <taxon>Oryzinae</taxon>
        <taxon>Oryza</taxon>
    </lineage>
</organism>
<keyword evidence="2" id="KW-1185">Reference proteome</keyword>
<sequence>MEMEASSRGGDGLQRRGIGRYARAAAAMKQATQKEQRFFLIPFKMVVTGFQGHVYLLQHFGLLKRVGTLKL</sequence>
<reference evidence="1" key="2">
    <citation type="submission" date="2018-04" db="EMBL/GenBank/DDBJ databases">
        <title>OnivRS2 (Oryza nivara Reference Sequence Version 2).</title>
        <authorList>
            <person name="Zhang J."/>
            <person name="Kudrna D."/>
            <person name="Lee S."/>
            <person name="Talag J."/>
            <person name="Rajasekar S."/>
            <person name="Welchert J."/>
            <person name="Hsing Y.-I."/>
            <person name="Wing R.A."/>
        </authorList>
    </citation>
    <scope>NUCLEOTIDE SEQUENCE [LARGE SCALE GENOMIC DNA]</scope>
    <source>
        <strain evidence="1">SL10</strain>
    </source>
</reference>
<dbReference type="Gramene" id="ONIVA11G05160.2">
    <property type="protein sequence ID" value="ONIVA11G05160.2"/>
    <property type="gene ID" value="ONIVA11G05160"/>
</dbReference>
<evidence type="ECO:0000313" key="2">
    <source>
        <dbReference type="Proteomes" id="UP000006591"/>
    </source>
</evidence>
<dbReference type="EnsemblPlants" id="ONIVA11G05160.2">
    <property type="protein sequence ID" value="ONIVA11G05160.2"/>
    <property type="gene ID" value="ONIVA11G05160"/>
</dbReference>